<dbReference type="PANTHER" id="PTHR15635:SF11">
    <property type="entry name" value="COILED-COIL DOMAIN-CONTAINING PROTEIN 9"/>
    <property type="match status" value="1"/>
</dbReference>
<reference evidence="6" key="1">
    <citation type="submission" date="2011-05" db="EMBL/GenBank/DDBJ databases">
        <title>Insights into the evolution of the great apes provided by the gorilla genome.</title>
        <authorList>
            <person name="Scally A."/>
        </authorList>
    </citation>
    <scope>NUCLEOTIDE SEQUENCE [LARGE SCALE GENOMIC DNA]</scope>
</reference>
<dbReference type="InParanoid" id="A0A2I2YKG5"/>
<feature type="compositionally biased region" description="Acidic residues" evidence="4">
    <location>
        <begin position="466"/>
        <end position="501"/>
    </location>
</feature>
<dbReference type="EMBL" id="CABD030114085">
    <property type="status" value="NOT_ANNOTATED_CDS"/>
    <property type="molecule type" value="Genomic_DNA"/>
</dbReference>
<evidence type="ECO:0000256" key="4">
    <source>
        <dbReference type="SAM" id="MobiDB-lite"/>
    </source>
</evidence>
<gene>
    <name evidence="5" type="primary">CCDC9</name>
</gene>
<feature type="compositionally biased region" description="Basic and acidic residues" evidence="4">
    <location>
        <begin position="366"/>
        <end position="375"/>
    </location>
</feature>
<dbReference type="Proteomes" id="UP000001519">
    <property type="component" value="Chromosome 19"/>
</dbReference>
<evidence type="ECO:0000256" key="2">
    <source>
        <dbReference type="ARBA" id="ARBA00023054"/>
    </source>
</evidence>
<organism evidence="5 6">
    <name type="scientific">Gorilla gorilla gorilla</name>
    <name type="common">Western lowland gorilla</name>
    <dbReference type="NCBI Taxonomy" id="9595"/>
    <lineage>
        <taxon>Eukaryota</taxon>
        <taxon>Metazoa</taxon>
        <taxon>Chordata</taxon>
        <taxon>Craniata</taxon>
        <taxon>Vertebrata</taxon>
        <taxon>Euteleostomi</taxon>
        <taxon>Mammalia</taxon>
        <taxon>Eutheria</taxon>
        <taxon>Euarchontoglires</taxon>
        <taxon>Primates</taxon>
        <taxon>Haplorrhini</taxon>
        <taxon>Catarrhini</taxon>
        <taxon>Hominidae</taxon>
        <taxon>Gorilla</taxon>
    </lineage>
</organism>
<evidence type="ECO:0000256" key="3">
    <source>
        <dbReference type="SAM" id="Coils"/>
    </source>
</evidence>
<dbReference type="Ensembl" id="ENSGGOT00000043530.1">
    <property type="protein sequence ID" value="ENSGGOP00000035432.1"/>
    <property type="gene ID" value="ENSGGOG00000015097.3"/>
</dbReference>
<evidence type="ECO:0000313" key="5">
    <source>
        <dbReference type="Ensembl" id="ENSGGOP00000035432.1"/>
    </source>
</evidence>
<sequence length="586" mass="65343">MAATLDLKSKEEKDAELDKRIEALRRKNEALIRRYQEIEEDRKKAELEGVAVTAPRKGRSVEKENVAVESVSSSLGCGTLRMGRGRGLRPGTQEPPAVLHQWVASILAACLPAPVTVFSPSPLFQEKNLGPSRRSPGTPRPPGASKGGRTPPQQGGRAGMGRASRSWEGSPGEQPRGGGAGGRGRRGRGRGSPHLSGAGDTSISDRKSKEWEERRRQNIEKMNEEMEKIAEYERNQREGVLEPNPVRNFLDDPRRRSGPLEESERDRREDSRRHGRNWGGPDFERVRCGLEHERQGRRAGLGSAGDMTLSMTGRERSEYLRWKQEREKIDQERLQRHRKPTGQWRREWDAEKTDGMFKDGPVPAHEPSHRYDDQAWARPPKPPTFGEFLSQHKAEASSRRRRKSSRPQAKAAPRAYSDHDDRWETKEGAASPAPETPQPTSPETSPKETPMQPPEIPAPAHRPPEDEGEENEGEEDEEWEDISEDEEEEEIEAEEGDEEEPAQDHQAPEAAPTGIPCSEQAHGVPFSLEEPLPEPQAPGTPSSPFSPPSGHQPVSDWGEEVELNSPRTTHPAGALSPGEAWPFESV</sequence>
<dbReference type="Bgee" id="ENSGGOG00000015097">
    <property type="expression patterns" value="Expressed in heart and 5 other cell types or tissues"/>
</dbReference>
<keyword evidence="6" id="KW-1185">Reference proteome</keyword>
<feature type="compositionally biased region" description="Basic and acidic residues" evidence="4">
    <location>
        <begin position="203"/>
        <end position="240"/>
    </location>
</feature>
<feature type="compositionally biased region" description="Low complexity" evidence="4">
    <location>
        <begin position="441"/>
        <end position="450"/>
    </location>
</feature>
<feature type="region of interest" description="Disordered" evidence="4">
    <location>
        <begin position="324"/>
        <end position="586"/>
    </location>
</feature>
<keyword evidence="1" id="KW-0597">Phosphoprotein</keyword>
<feature type="region of interest" description="Disordered" evidence="4">
    <location>
        <begin position="117"/>
        <end position="284"/>
    </location>
</feature>
<protein>
    <submittedName>
        <fullName evidence="5">Coiled-coil domain containing 9</fullName>
    </submittedName>
</protein>
<evidence type="ECO:0000313" key="6">
    <source>
        <dbReference type="Proteomes" id="UP000001519"/>
    </source>
</evidence>
<dbReference type="Pfam" id="PF15266">
    <property type="entry name" value="DUF4594"/>
    <property type="match status" value="1"/>
</dbReference>
<feature type="compositionally biased region" description="Basic and acidic residues" evidence="4">
    <location>
        <begin position="416"/>
        <end position="427"/>
    </location>
</feature>
<feature type="compositionally biased region" description="Basic and acidic residues" evidence="4">
    <location>
        <begin position="344"/>
        <end position="357"/>
    </location>
</feature>
<feature type="coiled-coil region" evidence="3">
    <location>
        <begin position="7"/>
        <end position="48"/>
    </location>
</feature>
<dbReference type="AlphaFoldDB" id="A0A2I2YKG5"/>
<proteinExistence type="predicted"/>
<dbReference type="OMA" id="DDRWEPK"/>
<dbReference type="GO" id="GO:0003723">
    <property type="term" value="F:RNA binding"/>
    <property type="evidence" value="ECO:0007669"/>
    <property type="project" value="Ensembl"/>
</dbReference>
<accession>A0A2I2YKG5</accession>
<reference evidence="5" key="3">
    <citation type="submission" date="2025-08" db="UniProtKB">
        <authorList>
            <consortium name="Ensembl"/>
        </authorList>
    </citation>
    <scope>IDENTIFICATION</scope>
</reference>
<dbReference type="STRING" id="9593.ENSGGOP00000035432"/>
<feature type="compositionally biased region" description="Pro residues" evidence="4">
    <location>
        <begin position="451"/>
        <end position="461"/>
    </location>
</feature>
<reference evidence="5 6" key="2">
    <citation type="journal article" date="2012" name="Nature">
        <title>Insights into hominid evolution from the gorilla genome sequence.</title>
        <authorList>
            <person name="Scally A."/>
            <person name="Dutheil J.Y."/>
            <person name="Hillier L.W."/>
            <person name="Jordan G.E."/>
            <person name="Goodhead I."/>
            <person name="Herrero J."/>
            <person name="Hobolth A."/>
            <person name="Lappalainen T."/>
            <person name="Mailund T."/>
            <person name="Marques-Bonet T."/>
            <person name="McCarthy S."/>
            <person name="Montgomery S.H."/>
            <person name="Schwalie P.C."/>
            <person name="Tang Y.A."/>
            <person name="Ward M.C."/>
            <person name="Xue Y."/>
            <person name="Yngvadottir B."/>
            <person name="Alkan C."/>
            <person name="Andersen L.N."/>
            <person name="Ayub Q."/>
            <person name="Ball E.V."/>
            <person name="Beal K."/>
            <person name="Bradley B.J."/>
            <person name="Chen Y."/>
            <person name="Clee C.M."/>
            <person name="Fitzgerald S."/>
            <person name="Graves T.A."/>
            <person name="Gu Y."/>
            <person name="Heath P."/>
            <person name="Heger A."/>
            <person name="Karakoc E."/>
            <person name="Kolb-Kokocinski A."/>
            <person name="Laird G.K."/>
            <person name="Lunter G."/>
            <person name="Meader S."/>
            <person name="Mort M."/>
            <person name="Mullikin J.C."/>
            <person name="Munch K."/>
            <person name="O'Connor T.D."/>
            <person name="Phillips A.D."/>
            <person name="Prado-Martinez J."/>
            <person name="Rogers A.S."/>
            <person name="Sajjadian S."/>
            <person name="Schmidt D."/>
            <person name="Shaw K."/>
            <person name="Simpson J.T."/>
            <person name="Stenson P.D."/>
            <person name="Turner D.J."/>
            <person name="Vigilant L."/>
            <person name="Vilella A.J."/>
            <person name="Whitener W."/>
            <person name="Zhu B."/>
            <person name="Cooper D.N."/>
            <person name="de Jong P."/>
            <person name="Dermitzakis E.T."/>
            <person name="Eichler E.E."/>
            <person name="Flicek P."/>
            <person name="Goldman N."/>
            <person name="Mundy N.I."/>
            <person name="Ning Z."/>
            <person name="Odom D.T."/>
            <person name="Ponting C.P."/>
            <person name="Quail M.A."/>
            <person name="Ryder O.A."/>
            <person name="Searle S.M."/>
            <person name="Warren W.C."/>
            <person name="Wilson R.K."/>
            <person name="Schierup M.H."/>
            <person name="Rogers J."/>
            <person name="Tyler-Smith C."/>
            <person name="Durbin R."/>
        </authorList>
    </citation>
    <scope>NUCLEOTIDE SEQUENCE [LARGE SCALE GENOMIC DNA]</scope>
</reference>
<dbReference type="EMBL" id="CABD030114088">
    <property type="status" value="NOT_ANNOTATED_CDS"/>
    <property type="molecule type" value="Genomic_DNA"/>
</dbReference>
<feature type="region of interest" description="Disordered" evidence="4">
    <location>
        <begin position="72"/>
        <end position="93"/>
    </location>
</feature>
<dbReference type="PANTHER" id="PTHR15635">
    <property type="entry name" value="COILED-COIL DOMAIN CONTAINING PROTEIN 9"/>
    <property type="match status" value="1"/>
</dbReference>
<keyword evidence="2 3" id="KW-0175">Coiled coil</keyword>
<dbReference type="FunCoup" id="A0A2I2YKG5">
    <property type="interactions" value="1257"/>
</dbReference>
<name>A0A2I2YKG5_GORGO</name>
<feature type="compositionally biased region" description="Basic and acidic residues" evidence="4">
    <location>
        <begin position="324"/>
        <end position="334"/>
    </location>
</feature>
<reference evidence="5" key="4">
    <citation type="submission" date="2025-09" db="UniProtKB">
        <authorList>
            <consortium name="Ensembl"/>
        </authorList>
    </citation>
    <scope>IDENTIFICATION</scope>
</reference>
<feature type="compositionally biased region" description="Basic and acidic residues" evidence="4">
    <location>
        <begin position="249"/>
        <end position="272"/>
    </location>
</feature>
<evidence type="ECO:0000256" key="1">
    <source>
        <dbReference type="ARBA" id="ARBA00022553"/>
    </source>
</evidence>
<dbReference type="EMBL" id="CABD030114086">
    <property type="status" value="NOT_ANNOTATED_CDS"/>
    <property type="molecule type" value="Genomic_DNA"/>
</dbReference>
<dbReference type="EMBL" id="CABD030114087">
    <property type="status" value="NOT_ANNOTATED_CDS"/>
    <property type="molecule type" value="Genomic_DNA"/>
</dbReference>
<dbReference type="InterPro" id="IPR029336">
    <property type="entry name" value="DUF4594"/>
</dbReference>
<dbReference type="GeneTree" id="ENSGT00530000063950"/>
<dbReference type="EMBL" id="CABD030114089">
    <property type="status" value="NOT_ANNOTATED_CDS"/>
    <property type="molecule type" value="Genomic_DNA"/>
</dbReference>
<dbReference type="GO" id="GO:0035145">
    <property type="term" value="C:exon-exon junction complex"/>
    <property type="evidence" value="ECO:0007669"/>
    <property type="project" value="Ensembl"/>
</dbReference>